<dbReference type="InterPro" id="IPR000597">
    <property type="entry name" value="Ribosomal_uL3"/>
</dbReference>
<dbReference type="FunCoup" id="A0A7M7M8H8">
    <property type="interactions" value="1154"/>
</dbReference>
<dbReference type="GO" id="GO:0005762">
    <property type="term" value="C:mitochondrial large ribosomal subunit"/>
    <property type="evidence" value="ECO:0007669"/>
    <property type="project" value="TreeGrafter"/>
</dbReference>
<dbReference type="EnsemblMetazoa" id="XM_022788096">
    <property type="protein sequence ID" value="XP_022643831"/>
    <property type="gene ID" value="LOC111243061"/>
</dbReference>
<dbReference type="InterPro" id="IPR009000">
    <property type="entry name" value="Transl_B-barrel_sf"/>
</dbReference>
<dbReference type="NCBIfam" id="TIGR03625">
    <property type="entry name" value="L3_bact"/>
    <property type="match status" value="1"/>
</dbReference>
<evidence type="ECO:0000256" key="5">
    <source>
        <dbReference type="ARBA" id="ARBA00035396"/>
    </source>
</evidence>
<comment type="similarity">
    <text evidence="1">Belongs to the universal ribosomal protein uL3 family.</text>
</comment>
<dbReference type="RefSeq" id="XP_022643831.1">
    <property type="nucleotide sequence ID" value="XM_022788096.1"/>
</dbReference>
<reference evidence="7" key="1">
    <citation type="submission" date="2021-01" db="UniProtKB">
        <authorList>
            <consortium name="EnsemblMetazoa"/>
        </authorList>
    </citation>
    <scope>IDENTIFICATION</scope>
</reference>
<dbReference type="GeneID" id="111243061"/>
<dbReference type="OrthoDB" id="274683at2759"/>
<evidence type="ECO:0000256" key="4">
    <source>
        <dbReference type="ARBA" id="ARBA00035209"/>
    </source>
</evidence>
<dbReference type="Pfam" id="PF00297">
    <property type="entry name" value="Ribosomal_L3"/>
    <property type="match status" value="1"/>
</dbReference>
<evidence type="ECO:0000313" key="8">
    <source>
        <dbReference type="Proteomes" id="UP000594260"/>
    </source>
</evidence>
<dbReference type="InParanoid" id="A0A7M7M8H8"/>
<evidence type="ECO:0000313" key="7">
    <source>
        <dbReference type="EnsemblMetazoa" id="XP_022643831"/>
    </source>
</evidence>
<evidence type="ECO:0000256" key="6">
    <source>
        <dbReference type="SAM" id="MobiDB-lite"/>
    </source>
</evidence>
<dbReference type="AlphaFoldDB" id="A0A7M7M8H8"/>
<dbReference type="KEGG" id="vde:111243061"/>
<dbReference type="GO" id="GO:0003735">
    <property type="term" value="F:structural constituent of ribosome"/>
    <property type="evidence" value="ECO:0007669"/>
    <property type="project" value="InterPro"/>
</dbReference>
<evidence type="ECO:0000256" key="1">
    <source>
        <dbReference type="ARBA" id="ARBA00006540"/>
    </source>
</evidence>
<keyword evidence="8" id="KW-1185">Reference proteome</keyword>
<accession>A0A7M7M8H8</accession>
<dbReference type="OMA" id="IGIYPMW"/>
<evidence type="ECO:0000256" key="3">
    <source>
        <dbReference type="ARBA" id="ARBA00023274"/>
    </source>
</evidence>
<keyword evidence="2" id="KW-0689">Ribosomal protein</keyword>
<dbReference type="Proteomes" id="UP000594260">
    <property type="component" value="Unplaced"/>
</dbReference>
<name>A0A7M7M8H8_VARDE</name>
<dbReference type="GO" id="GO:0006412">
    <property type="term" value="P:translation"/>
    <property type="evidence" value="ECO:0007669"/>
    <property type="project" value="InterPro"/>
</dbReference>
<dbReference type="PANTHER" id="PTHR11229">
    <property type="entry name" value="50S RIBOSOMAL PROTEIN L3"/>
    <property type="match status" value="1"/>
</dbReference>
<sequence length="399" mass="45254">MSGLLARVCRTSFYSGSIQRYTAPAIEVIPIQLGATQQQLIVRGKSTKPKRRKVHPFHWWVRKHRAEGDYEDYLTKENKSFLLEEAQKTYLAPNESPLREEPWPLGQWTEGVRRTGIIARKIGVQPMWTNDGKRVLSTLLQVCDQNVLDFIKSEDFAHSRFGFKSRGYGALIVGADSRLPFRYTQAYLDLFKKAGCMPKKKITRFLISDSAAIQPGTPLFAGHFRPGDWVNVYGKTIDKGFMGAVKRWGLKGNRATHGCTKSHNRAGSMGSRGRVLKGRKMPGHEGNERKLCAGLKVWRINHQHNVIWVHGPAVPGPTNAFVYIYDSLFGKKAPTAENPPPFPTYYPDPENPLPVEVYDKDFHRHDDSSIVLEEEQQVKRELKVKAKMKSKVKAGGKKR</sequence>
<dbReference type="CTD" id="11222"/>
<organism evidence="7 8">
    <name type="scientific">Varroa destructor</name>
    <name type="common">Honeybee mite</name>
    <dbReference type="NCBI Taxonomy" id="109461"/>
    <lineage>
        <taxon>Eukaryota</taxon>
        <taxon>Metazoa</taxon>
        <taxon>Ecdysozoa</taxon>
        <taxon>Arthropoda</taxon>
        <taxon>Chelicerata</taxon>
        <taxon>Arachnida</taxon>
        <taxon>Acari</taxon>
        <taxon>Parasitiformes</taxon>
        <taxon>Mesostigmata</taxon>
        <taxon>Gamasina</taxon>
        <taxon>Dermanyssoidea</taxon>
        <taxon>Varroidae</taxon>
        <taxon>Varroa</taxon>
    </lineage>
</organism>
<keyword evidence="3" id="KW-0687">Ribonucleoprotein</keyword>
<dbReference type="PANTHER" id="PTHR11229:SF8">
    <property type="entry name" value="LARGE RIBOSOMAL SUBUNIT PROTEIN UL3M"/>
    <property type="match status" value="1"/>
</dbReference>
<evidence type="ECO:0000256" key="2">
    <source>
        <dbReference type="ARBA" id="ARBA00022980"/>
    </source>
</evidence>
<dbReference type="SUPFAM" id="SSF50447">
    <property type="entry name" value="Translation proteins"/>
    <property type="match status" value="1"/>
</dbReference>
<feature type="region of interest" description="Disordered" evidence="6">
    <location>
        <begin position="256"/>
        <end position="284"/>
    </location>
</feature>
<protein>
    <recommendedName>
        <fullName evidence="4">Large ribosomal subunit protein uL3m</fullName>
    </recommendedName>
    <alternativeName>
        <fullName evidence="5">39S ribosomal protein L3, mitochondrial</fullName>
    </alternativeName>
</protein>
<dbReference type="Gene3D" id="2.40.30.10">
    <property type="entry name" value="Translation factors"/>
    <property type="match status" value="2"/>
</dbReference>
<dbReference type="InterPro" id="IPR019927">
    <property type="entry name" value="Ribosomal_uL3_bac/org-type"/>
</dbReference>
<proteinExistence type="inferred from homology"/>